<dbReference type="EC" id="2.7.4.6" evidence="2 12"/>
<keyword evidence="10 12" id="KW-0460">Magnesium</keyword>
<evidence type="ECO:0000256" key="14">
    <source>
        <dbReference type="RuleBase" id="RU004011"/>
    </source>
</evidence>
<evidence type="ECO:0000313" key="17">
    <source>
        <dbReference type="Proteomes" id="UP000294289"/>
    </source>
</evidence>
<keyword evidence="8 12" id="KW-0418">Kinase</keyword>
<dbReference type="PROSITE" id="PS51374">
    <property type="entry name" value="NDPK_LIKE"/>
    <property type="match status" value="1"/>
</dbReference>
<evidence type="ECO:0000256" key="9">
    <source>
        <dbReference type="ARBA" id="ARBA00022840"/>
    </source>
</evidence>
<evidence type="ECO:0000256" key="13">
    <source>
        <dbReference type="PROSITE-ProRule" id="PRU00706"/>
    </source>
</evidence>
<evidence type="ECO:0000256" key="5">
    <source>
        <dbReference type="ARBA" id="ARBA00022679"/>
    </source>
</evidence>
<feature type="binding site" evidence="12 13">
    <location>
        <position position="104"/>
    </location>
    <ligand>
        <name>ATP</name>
        <dbReference type="ChEBI" id="CHEBI:30616"/>
    </ligand>
</feature>
<dbReference type="EMBL" id="LR217737">
    <property type="protein sequence ID" value="VFP88514.1"/>
    <property type="molecule type" value="Genomic_DNA"/>
</dbReference>
<dbReference type="GO" id="GO:0005737">
    <property type="term" value="C:cytoplasm"/>
    <property type="evidence" value="ECO:0007669"/>
    <property type="project" value="UniProtKB-SubCell"/>
</dbReference>
<dbReference type="FunFam" id="3.30.70.141:FF:000003">
    <property type="entry name" value="Nucleoside diphosphate kinase"/>
    <property type="match status" value="1"/>
</dbReference>
<dbReference type="Pfam" id="PF00334">
    <property type="entry name" value="NDK"/>
    <property type="match status" value="1"/>
</dbReference>
<dbReference type="OrthoDB" id="9801161at2"/>
<proteinExistence type="inferred from homology"/>
<dbReference type="SUPFAM" id="SSF54919">
    <property type="entry name" value="Nucleoside diphosphate kinase, NDK"/>
    <property type="match status" value="1"/>
</dbReference>
<protein>
    <recommendedName>
        <fullName evidence="3 12">Nucleoside diphosphate kinase</fullName>
        <shortName evidence="12">NDK</shortName>
        <shortName evidence="12">NDP kinase</shortName>
        <ecNumber evidence="2 12">2.7.4.6</ecNumber>
    </recommendedName>
    <alternativeName>
        <fullName evidence="12">Nucleoside-2-P kinase</fullName>
    </alternativeName>
</protein>
<comment type="subunit">
    <text evidence="12">Homotetramer.</text>
</comment>
<dbReference type="NCBIfam" id="NF001908">
    <property type="entry name" value="PRK00668.1"/>
    <property type="match status" value="1"/>
</dbReference>
<dbReference type="AlphaFoldDB" id="A0A803FUV3"/>
<dbReference type="GO" id="GO:0006183">
    <property type="term" value="P:GTP biosynthetic process"/>
    <property type="evidence" value="ECO:0007669"/>
    <property type="project" value="UniProtKB-UniRule"/>
</dbReference>
<feature type="binding site" evidence="12 13">
    <location>
        <position position="87"/>
    </location>
    <ligand>
        <name>ATP</name>
        <dbReference type="ChEBI" id="CHEBI:30616"/>
    </ligand>
</feature>
<reference evidence="16 17" key="1">
    <citation type="submission" date="2019-02" db="EMBL/GenBank/DDBJ databases">
        <authorList>
            <person name="Manzano-Marin A."/>
            <person name="Manzano-Marin A."/>
        </authorList>
    </citation>
    <scope>NUCLEOTIDE SEQUENCE [LARGE SCALE GENOMIC DNA]</scope>
    <source>
        <strain evidence="16 17">ErCipiceae</strain>
    </source>
</reference>
<name>A0A803FUV3_9GAMM</name>
<dbReference type="SMART" id="SM00562">
    <property type="entry name" value="NDK"/>
    <property type="match status" value="1"/>
</dbReference>
<dbReference type="HAMAP" id="MF_00451">
    <property type="entry name" value="NDP_kinase"/>
    <property type="match status" value="1"/>
</dbReference>
<evidence type="ECO:0000313" key="16">
    <source>
        <dbReference type="EMBL" id="VFP88514.1"/>
    </source>
</evidence>
<dbReference type="GO" id="GO:0046872">
    <property type="term" value="F:metal ion binding"/>
    <property type="evidence" value="ECO:0007669"/>
    <property type="project" value="UniProtKB-KW"/>
</dbReference>
<sequence length="143" mass="16234">MTIEQTLSIIKPNAIKKNIIGAIFNRFESAGFSIIANKMQLLSEKQATDFYKEHIEKLFFSNLITFMTSGPVILSILEGHHAIQRHRDLMGDTNPSKALTGTIRSDYSNSLTENTTHGSDSATSAKREIAFFFKKEEIYPRYR</sequence>
<dbReference type="GO" id="GO:0006241">
    <property type="term" value="P:CTP biosynthetic process"/>
    <property type="evidence" value="ECO:0007669"/>
    <property type="project" value="UniProtKB-UniRule"/>
</dbReference>
<dbReference type="RefSeq" id="WP_157991129.1">
    <property type="nucleotide sequence ID" value="NZ_LR217737.1"/>
</dbReference>
<keyword evidence="11 12" id="KW-0546">Nucleotide metabolism</keyword>
<evidence type="ECO:0000256" key="6">
    <source>
        <dbReference type="ARBA" id="ARBA00022723"/>
    </source>
</evidence>
<comment type="cofactor">
    <cofactor evidence="12">
        <name>Mg(2+)</name>
        <dbReference type="ChEBI" id="CHEBI:18420"/>
    </cofactor>
</comment>
<keyword evidence="5 12" id="KW-0808">Transferase</keyword>
<evidence type="ECO:0000256" key="2">
    <source>
        <dbReference type="ARBA" id="ARBA00012966"/>
    </source>
</evidence>
<dbReference type="InterPro" id="IPR034907">
    <property type="entry name" value="NDK-like_dom"/>
</dbReference>
<dbReference type="GO" id="GO:0004550">
    <property type="term" value="F:nucleoside diphosphate kinase activity"/>
    <property type="evidence" value="ECO:0007669"/>
    <property type="project" value="UniProtKB-UniRule"/>
</dbReference>
<dbReference type="PANTHER" id="PTHR46161">
    <property type="entry name" value="NUCLEOSIDE DIPHOSPHATE KINASE"/>
    <property type="match status" value="1"/>
</dbReference>
<dbReference type="CDD" id="cd04413">
    <property type="entry name" value="NDPk_I"/>
    <property type="match status" value="1"/>
</dbReference>
<feature type="binding site" evidence="12 13">
    <location>
        <position position="59"/>
    </location>
    <ligand>
        <name>ATP</name>
        <dbReference type="ChEBI" id="CHEBI:30616"/>
    </ligand>
</feature>
<dbReference type="Gene3D" id="3.30.70.141">
    <property type="entry name" value="Nucleoside diphosphate kinase-like domain"/>
    <property type="match status" value="1"/>
</dbReference>
<comment type="similarity">
    <text evidence="1 12 13 14">Belongs to the NDK family.</text>
</comment>
<dbReference type="PRINTS" id="PR01243">
    <property type="entry name" value="NUCDPKINASE"/>
</dbReference>
<accession>A0A803FUV3</accession>
<dbReference type="Proteomes" id="UP000294289">
    <property type="component" value="Chromosome"/>
</dbReference>
<evidence type="ECO:0000256" key="8">
    <source>
        <dbReference type="ARBA" id="ARBA00022777"/>
    </source>
</evidence>
<evidence type="ECO:0000256" key="7">
    <source>
        <dbReference type="ARBA" id="ARBA00022741"/>
    </source>
</evidence>
<evidence type="ECO:0000256" key="10">
    <source>
        <dbReference type="ARBA" id="ARBA00022842"/>
    </source>
</evidence>
<comment type="subcellular location">
    <subcellularLocation>
        <location evidence="12">Cytoplasm</location>
    </subcellularLocation>
</comment>
<dbReference type="InterPro" id="IPR036850">
    <property type="entry name" value="NDK-like_dom_sf"/>
</dbReference>
<comment type="catalytic activity">
    <reaction evidence="12">
        <text>a 2'-deoxyribonucleoside 5'-diphosphate + ATP = a 2'-deoxyribonucleoside 5'-triphosphate + ADP</text>
        <dbReference type="Rhea" id="RHEA:44640"/>
        <dbReference type="ChEBI" id="CHEBI:30616"/>
        <dbReference type="ChEBI" id="CHEBI:61560"/>
        <dbReference type="ChEBI" id="CHEBI:73316"/>
        <dbReference type="ChEBI" id="CHEBI:456216"/>
        <dbReference type="EC" id="2.7.4.6"/>
    </reaction>
</comment>
<keyword evidence="9 12" id="KW-0067">ATP-binding</keyword>
<dbReference type="PANTHER" id="PTHR46161:SF3">
    <property type="entry name" value="NUCLEOSIDE DIPHOSPHATE KINASE DDB_G0292928-RELATED"/>
    <property type="match status" value="1"/>
</dbReference>
<feature type="active site" description="Pros-phosphohistidine intermediate" evidence="12 13">
    <location>
        <position position="117"/>
    </location>
</feature>
<dbReference type="InterPro" id="IPR001564">
    <property type="entry name" value="Nucleoside_diP_kinase"/>
</dbReference>
<evidence type="ECO:0000256" key="3">
    <source>
        <dbReference type="ARBA" id="ARBA00017632"/>
    </source>
</evidence>
<feature type="binding site" evidence="12 13">
    <location>
        <position position="114"/>
    </location>
    <ligand>
        <name>ATP</name>
        <dbReference type="ChEBI" id="CHEBI:30616"/>
    </ligand>
</feature>
<comment type="catalytic activity">
    <reaction evidence="12">
        <text>a ribonucleoside 5'-diphosphate + ATP = a ribonucleoside 5'-triphosphate + ADP</text>
        <dbReference type="Rhea" id="RHEA:18113"/>
        <dbReference type="ChEBI" id="CHEBI:30616"/>
        <dbReference type="ChEBI" id="CHEBI:57930"/>
        <dbReference type="ChEBI" id="CHEBI:61557"/>
        <dbReference type="ChEBI" id="CHEBI:456216"/>
        <dbReference type="EC" id="2.7.4.6"/>
    </reaction>
</comment>
<evidence type="ECO:0000256" key="1">
    <source>
        <dbReference type="ARBA" id="ARBA00008142"/>
    </source>
</evidence>
<feature type="binding site" evidence="12 13">
    <location>
        <position position="11"/>
    </location>
    <ligand>
        <name>ATP</name>
        <dbReference type="ChEBI" id="CHEBI:30616"/>
    </ligand>
</feature>
<evidence type="ECO:0000256" key="12">
    <source>
        <dbReference type="HAMAP-Rule" id="MF_00451"/>
    </source>
</evidence>
<evidence type="ECO:0000256" key="4">
    <source>
        <dbReference type="ARBA" id="ARBA00022553"/>
    </source>
</evidence>
<keyword evidence="12" id="KW-0963">Cytoplasm</keyword>
<dbReference type="GO" id="GO:0006228">
    <property type="term" value="P:UTP biosynthetic process"/>
    <property type="evidence" value="ECO:0007669"/>
    <property type="project" value="UniProtKB-UniRule"/>
</dbReference>
<organism evidence="16 17">
    <name type="scientific">Candidatus Erwinia haradaeae</name>
    <dbReference type="NCBI Taxonomy" id="1922217"/>
    <lineage>
        <taxon>Bacteria</taxon>
        <taxon>Pseudomonadati</taxon>
        <taxon>Pseudomonadota</taxon>
        <taxon>Gammaproteobacteria</taxon>
        <taxon>Enterobacterales</taxon>
        <taxon>Erwiniaceae</taxon>
        <taxon>Erwinia</taxon>
    </lineage>
</organism>
<gene>
    <name evidence="12 16" type="primary">ndk</name>
    <name evidence="16" type="ORF">ERCIPICE3303_495</name>
</gene>
<feature type="binding site" evidence="12 13">
    <location>
        <position position="93"/>
    </location>
    <ligand>
        <name>ATP</name>
        <dbReference type="ChEBI" id="CHEBI:30616"/>
    </ligand>
</feature>
<dbReference type="GO" id="GO:0005524">
    <property type="term" value="F:ATP binding"/>
    <property type="evidence" value="ECO:0007669"/>
    <property type="project" value="UniProtKB-UniRule"/>
</dbReference>
<feature type="domain" description="Nucleoside diphosphate kinase-like" evidence="15">
    <location>
        <begin position="3"/>
        <end position="140"/>
    </location>
</feature>
<keyword evidence="4 12" id="KW-0597">Phosphoprotein</keyword>
<evidence type="ECO:0000259" key="15">
    <source>
        <dbReference type="SMART" id="SM00562"/>
    </source>
</evidence>
<evidence type="ECO:0000256" key="11">
    <source>
        <dbReference type="ARBA" id="ARBA00023080"/>
    </source>
</evidence>
<comment type="function">
    <text evidence="12">Major role in the synthesis of nucleoside triphosphates other than ATP. The ATP gamma phosphate is transferred to the NDP beta phosphate via a ping-pong mechanism, using a phosphorylated active-site intermediate.</text>
</comment>
<keyword evidence="6 12" id="KW-0479">Metal-binding</keyword>
<keyword evidence="7 12" id="KW-0547">Nucleotide-binding</keyword>